<dbReference type="InterPro" id="IPR002469">
    <property type="entry name" value="Peptidase_S9B_N"/>
</dbReference>
<feature type="chain" id="PRO_5021972849" description="S9 family peptidase" evidence="1">
    <location>
        <begin position="35"/>
        <end position="753"/>
    </location>
</feature>
<dbReference type="SUPFAM" id="SSF50969">
    <property type="entry name" value="YVTN repeat-like/Quinoprotein amine dehydrogenase"/>
    <property type="match status" value="1"/>
</dbReference>
<dbReference type="PRINTS" id="PR00862">
    <property type="entry name" value="PROLIGOPTASE"/>
</dbReference>
<dbReference type="AlphaFoldDB" id="A0A532V2W0"/>
<dbReference type="SUPFAM" id="SSF53474">
    <property type="entry name" value="alpha/beta-Hydrolases"/>
    <property type="match status" value="1"/>
</dbReference>
<feature type="signal peptide" evidence="1">
    <location>
        <begin position="1"/>
        <end position="34"/>
    </location>
</feature>
<dbReference type="Proteomes" id="UP000319619">
    <property type="component" value="Unassembled WGS sequence"/>
</dbReference>
<gene>
    <name evidence="4" type="ORF">CEE37_02650</name>
</gene>
<dbReference type="PANTHER" id="PTHR11731:SF193">
    <property type="entry name" value="DIPEPTIDYL PEPTIDASE 9"/>
    <property type="match status" value="1"/>
</dbReference>
<evidence type="ECO:0000259" key="3">
    <source>
        <dbReference type="Pfam" id="PF00930"/>
    </source>
</evidence>
<evidence type="ECO:0000256" key="1">
    <source>
        <dbReference type="SAM" id="SignalP"/>
    </source>
</evidence>
<feature type="domain" description="Dipeptidylpeptidase IV N-terminal" evidence="3">
    <location>
        <begin position="169"/>
        <end position="471"/>
    </location>
</feature>
<dbReference type="InterPro" id="IPR050278">
    <property type="entry name" value="Serine_Prot_S9B/DPPIV"/>
</dbReference>
<evidence type="ECO:0000313" key="4">
    <source>
        <dbReference type="EMBL" id="TKJ41479.1"/>
    </source>
</evidence>
<protein>
    <recommendedName>
        <fullName evidence="6">S9 family peptidase</fullName>
    </recommendedName>
</protein>
<dbReference type="PANTHER" id="PTHR11731">
    <property type="entry name" value="PROTEASE FAMILY S9B,C DIPEPTIDYL-PEPTIDASE IV-RELATED"/>
    <property type="match status" value="1"/>
</dbReference>
<reference evidence="4 5" key="1">
    <citation type="submission" date="2017-06" db="EMBL/GenBank/DDBJ databases">
        <title>Novel microbial phyla capable of carbon fixation and sulfur reduction in deep-sea sediments.</title>
        <authorList>
            <person name="Huang J."/>
            <person name="Baker B."/>
            <person name="Wang Y."/>
        </authorList>
    </citation>
    <scope>NUCLEOTIDE SEQUENCE [LARGE SCALE GENOMIC DNA]</scope>
    <source>
        <strain evidence="4">B3_LCP</strain>
    </source>
</reference>
<proteinExistence type="predicted"/>
<dbReference type="InterPro" id="IPR029058">
    <property type="entry name" value="AB_hydrolase_fold"/>
</dbReference>
<dbReference type="Gene3D" id="3.40.50.1820">
    <property type="entry name" value="alpha/beta hydrolase"/>
    <property type="match status" value="1"/>
</dbReference>
<evidence type="ECO:0000313" key="5">
    <source>
        <dbReference type="Proteomes" id="UP000319619"/>
    </source>
</evidence>
<organism evidence="4 5">
    <name type="scientific">candidate division LCP-89 bacterium B3_LCP</name>
    <dbReference type="NCBI Taxonomy" id="2012998"/>
    <lineage>
        <taxon>Bacteria</taxon>
        <taxon>Pseudomonadati</taxon>
        <taxon>Bacteria division LCP-89</taxon>
    </lineage>
</organism>
<feature type="domain" description="Peptidase S9 prolyl oligopeptidase catalytic" evidence="2">
    <location>
        <begin position="559"/>
        <end position="753"/>
    </location>
</feature>
<dbReference type="GO" id="GO:0006508">
    <property type="term" value="P:proteolysis"/>
    <property type="evidence" value="ECO:0007669"/>
    <property type="project" value="InterPro"/>
</dbReference>
<dbReference type="GO" id="GO:0004252">
    <property type="term" value="F:serine-type endopeptidase activity"/>
    <property type="evidence" value="ECO:0007669"/>
    <property type="project" value="InterPro"/>
</dbReference>
<dbReference type="Pfam" id="PF07676">
    <property type="entry name" value="PD40"/>
    <property type="match status" value="2"/>
</dbReference>
<accession>A0A532V2W0</accession>
<dbReference type="Pfam" id="PF00326">
    <property type="entry name" value="Peptidase_S9"/>
    <property type="match status" value="1"/>
</dbReference>
<dbReference type="GO" id="GO:0008239">
    <property type="term" value="F:dipeptidyl-peptidase activity"/>
    <property type="evidence" value="ECO:0007669"/>
    <property type="project" value="TreeGrafter"/>
</dbReference>
<dbReference type="EMBL" id="NJBN01000002">
    <property type="protein sequence ID" value="TKJ41479.1"/>
    <property type="molecule type" value="Genomic_DNA"/>
</dbReference>
<evidence type="ECO:0008006" key="6">
    <source>
        <dbReference type="Google" id="ProtNLM"/>
    </source>
</evidence>
<dbReference type="InterPro" id="IPR011659">
    <property type="entry name" value="WD40"/>
</dbReference>
<dbReference type="InterPro" id="IPR011044">
    <property type="entry name" value="Quino_amine_DH_bsu"/>
</dbReference>
<dbReference type="InterPro" id="IPR002470">
    <property type="entry name" value="Peptidase_S9A"/>
</dbReference>
<keyword evidence="1" id="KW-0732">Signal</keyword>
<dbReference type="Gene3D" id="2.140.10.30">
    <property type="entry name" value="Dipeptidylpeptidase IV, N-terminal domain"/>
    <property type="match status" value="1"/>
</dbReference>
<sequence length="753" mass="85774">MVLTGLCRNKRKTTIMRLKLIFFLLSLLTTTCFATEKFQVKDLYTHPLIVGYPPSGLTWSPDGKKLAFLWNADGNRFRDLYIASTSGKIERLTDFKDQPRWEIEDDDRTEQEKDDERVLDWGLSQPFWSQDGKRIYFGFRGDLYSVKAKAGEETSRHFQTQGGEGNFSINKAGDWIAYTSGNDIFAVSTTDGRIVQLTGDGSGDIRNGTGAYDTYLRGVFWAPDSRKLAFVQHDVTGFERMLIPDYTTQKVEVHKQQREIAGGKLPAIRLGIVSPEAAHKVPIWMDLPSDEQFYLRSIDWSPESDKLLIEVMLRDMLDRYILLADVATGKVDTIWHESDDKWIPRNMARVRFGPEGKRAIFGSEMSGWCHLYSIPITGSESQIVQALTSGEWEIPSGSWGGSNDWRLSEDRKTLVFISSEDHPSERHLYKTDLPSGKKQRITTAKGWIRSFVISEDGSKAALIYGDLENPYDLYWCDISSDETIQRLIFSQPAAFGQHNWFSPQYVAIPTSDGLSFPAKLWLPSADRLPAPLIVYIHGAGYHQNVEKAAWGYEDRFHRYLAQEGFAIVDIDYRGSSGYGRDWRVGIYQHTGGKDLDDAVDAANYCIEEGWGKPNNVGIWGWSYGGFMTNMAMFKRPDIFKVGCSVAAVNDWRNYNLEYTMQRFKDPDQNPEAYDQSSPITFAEGLQGKLLLIHGMKDSNVHSQDTILLIDKLIKLGKQFDLLLYPRENHGFSRDESDVHVMKSIADYFEEHLK</sequence>
<dbReference type="Pfam" id="PF00930">
    <property type="entry name" value="DPPIV_N"/>
    <property type="match status" value="1"/>
</dbReference>
<dbReference type="SUPFAM" id="SSF82171">
    <property type="entry name" value="DPP6 N-terminal domain-like"/>
    <property type="match status" value="1"/>
</dbReference>
<comment type="caution">
    <text evidence="4">The sequence shown here is derived from an EMBL/GenBank/DDBJ whole genome shotgun (WGS) entry which is preliminary data.</text>
</comment>
<dbReference type="InterPro" id="IPR001375">
    <property type="entry name" value="Peptidase_S9_cat"/>
</dbReference>
<name>A0A532V2W0_UNCL8</name>
<evidence type="ECO:0000259" key="2">
    <source>
        <dbReference type="Pfam" id="PF00326"/>
    </source>
</evidence>